<dbReference type="Pfam" id="PF23657">
    <property type="entry name" value="DUF7151"/>
    <property type="match status" value="2"/>
</dbReference>
<keyword evidence="3" id="KW-1185">Reference proteome</keyword>
<dbReference type="EMBL" id="CP022163">
    <property type="protein sequence ID" value="ATB33973.1"/>
    <property type="molecule type" value="Genomic_DNA"/>
</dbReference>
<protein>
    <recommendedName>
        <fullName evidence="1">DUF7151 domain-containing protein</fullName>
    </recommendedName>
</protein>
<name>A0A250IRU6_9BACT</name>
<feature type="domain" description="DUF7151" evidence="1">
    <location>
        <begin position="43"/>
        <end position="86"/>
    </location>
</feature>
<evidence type="ECO:0000259" key="1">
    <source>
        <dbReference type="Pfam" id="PF23657"/>
    </source>
</evidence>
<evidence type="ECO:0000313" key="3">
    <source>
        <dbReference type="Proteomes" id="UP000217289"/>
    </source>
</evidence>
<sequence>MPSWVRSWGCVLGVLAMACGSGSEPEVAEKAPVAPEEAQAKVLFRWSEVLPGEQCAAGGTTVESGADVNGDGTLDDAEVTQTSSSCHGAIHTEAVEGTQVLLRLDPEPTGVNCTYGGTKVRNGIDNNGNGTLEVDEVVQTQFVCSSVPPYPSNWAASSLTGIESGLTPVGVWIPTGRKTTIFKTNSASRLKITVSDNFMTGQYVNGGYGRYEVRMNGGRMTPACHQAQYSANTSGWANDYHFPFSTVCLTESLPAGLYEFDTWAYGDIGQAMVGHGASQPLLIVEEVQSTSNYGYSNTGGDFSTASASFQRVPGRSVSFTKQIQGTLLKVTLADTLRTGYNQDGGSGTVMVRLDGIDTNCYTGQYDAQGTGGDFYNPFVMTCVLPNVPVGVHEFSVWLRADSGGGARLGWSRSSPLLMVEEVINQNVSYSTAYGPSGELGGDWSGVGGRWLSHTVSLSGKTLRVTYSDTFRAASGCNGRWGYFQLYVDNQPVACSNGQYAYNAGGAAQNHHHPVNHVCLVRNLAPGPHTFAVWSSTRQLDGTTCGTNYFGRSRGQSLLMLEELP</sequence>
<dbReference type="KEGG" id="mbd:MEBOL_007474"/>
<dbReference type="InterPro" id="IPR055575">
    <property type="entry name" value="DUF7151"/>
</dbReference>
<dbReference type="PROSITE" id="PS51257">
    <property type="entry name" value="PROKAR_LIPOPROTEIN"/>
    <property type="match status" value="1"/>
</dbReference>
<dbReference type="AlphaFoldDB" id="A0A250IRU6"/>
<proteinExistence type="predicted"/>
<reference evidence="2 3" key="1">
    <citation type="submission" date="2017-06" db="EMBL/GenBank/DDBJ databases">
        <authorList>
            <person name="Kim H.J."/>
            <person name="Triplett B.A."/>
        </authorList>
    </citation>
    <scope>NUCLEOTIDE SEQUENCE [LARGE SCALE GENOMIC DNA]</scope>
    <source>
        <strain evidence="2 3">DSM 14713</strain>
    </source>
</reference>
<gene>
    <name evidence="2" type="ORF">MEBOL_007474</name>
</gene>
<dbReference type="PROSITE" id="PS00018">
    <property type="entry name" value="EF_HAND_1"/>
    <property type="match status" value="1"/>
</dbReference>
<dbReference type="InterPro" id="IPR018247">
    <property type="entry name" value="EF_Hand_1_Ca_BS"/>
</dbReference>
<accession>A0A250IRU6</accession>
<organism evidence="2 3">
    <name type="scientific">Melittangium boletus DSM 14713</name>
    <dbReference type="NCBI Taxonomy" id="1294270"/>
    <lineage>
        <taxon>Bacteria</taxon>
        <taxon>Pseudomonadati</taxon>
        <taxon>Myxococcota</taxon>
        <taxon>Myxococcia</taxon>
        <taxon>Myxococcales</taxon>
        <taxon>Cystobacterineae</taxon>
        <taxon>Archangiaceae</taxon>
        <taxon>Melittangium</taxon>
    </lineage>
</organism>
<dbReference type="Proteomes" id="UP000217289">
    <property type="component" value="Chromosome"/>
</dbReference>
<evidence type="ECO:0000313" key="2">
    <source>
        <dbReference type="EMBL" id="ATB33973.1"/>
    </source>
</evidence>
<feature type="domain" description="DUF7151" evidence="1">
    <location>
        <begin position="101"/>
        <end position="144"/>
    </location>
</feature>